<feature type="transmembrane region" description="Helical" evidence="8">
    <location>
        <begin position="15"/>
        <end position="33"/>
    </location>
</feature>
<feature type="transmembrane region" description="Helical" evidence="8">
    <location>
        <begin position="45"/>
        <end position="62"/>
    </location>
</feature>
<evidence type="ECO:0000313" key="11">
    <source>
        <dbReference type="Proteomes" id="UP000198307"/>
    </source>
</evidence>
<feature type="domain" description="Peptidase S54 rhomboid" evidence="9">
    <location>
        <begin position="75"/>
        <end position="219"/>
    </location>
</feature>
<dbReference type="PANTHER" id="PTHR22936">
    <property type="entry name" value="RHOMBOID-RELATED"/>
    <property type="match status" value="1"/>
</dbReference>
<evidence type="ECO:0000256" key="4">
    <source>
        <dbReference type="ARBA" id="ARBA00022801"/>
    </source>
</evidence>
<feature type="transmembrane region" description="Helical" evidence="8">
    <location>
        <begin position="82"/>
        <end position="106"/>
    </location>
</feature>
<evidence type="ECO:0000256" key="8">
    <source>
        <dbReference type="SAM" id="Phobius"/>
    </source>
</evidence>
<evidence type="ECO:0000256" key="5">
    <source>
        <dbReference type="ARBA" id="ARBA00022825"/>
    </source>
</evidence>
<feature type="transmembrane region" description="Helical" evidence="8">
    <location>
        <begin position="205"/>
        <end position="227"/>
    </location>
</feature>
<evidence type="ECO:0000259" key="9">
    <source>
        <dbReference type="Pfam" id="PF01694"/>
    </source>
</evidence>
<proteinExistence type="predicted"/>
<dbReference type="GO" id="GO:0016020">
    <property type="term" value="C:membrane"/>
    <property type="evidence" value="ECO:0007669"/>
    <property type="project" value="UniProtKB-SubCell"/>
</dbReference>
<dbReference type="EMBL" id="FZQB01000007">
    <property type="protein sequence ID" value="SNT74346.1"/>
    <property type="molecule type" value="Genomic_DNA"/>
</dbReference>
<dbReference type="Pfam" id="PF01694">
    <property type="entry name" value="Rhomboid"/>
    <property type="match status" value="1"/>
</dbReference>
<dbReference type="GO" id="GO:0006508">
    <property type="term" value="P:proteolysis"/>
    <property type="evidence" value="ECO:0007669"/>
    <property type="project" value="UniProtKB-KW"/>
</dbReference>
<keyword evidence="4" id="KW-0378">Hydrolase</keyword>
<dbReference type="AlphaFoldDB" id="A0A239PWN4"/>
<dbReference type="InterPro" id="IPR002610">
    <property type="entry name" value="Peptidase_S54_rhomboid-like"/>
</dbReference>
<comment type="subcellular location">
    <subcellularLocation>
        <location evidence="1">Membrane</location>
        <topology evidence="1">Multi-pass membrane protein</topology>
    </subcellularLocation>
</comment>
<keyword evidence="3 8" id="KW-0812">Transmembrane</keyword>
<organism evidence="10 11">
    <name type="scientific">Paracoccus seriniphilus</name>
    <dbReference type="NCBI Taxonomy" id="184748"/>
    <lineage>
        <taxon>Bacteria</taxon>
        <taxon>Pseudomonadati</taxon>
        <taxon>Pseudomonadota</taxon>
        <taxon>Alphaproteobacteria</taxon>
        <taxon>Rhodobacterales</taxon>
        <taxon>Paracoccaceae</taxon>
        <taxon>Paracoccus</taxon>
    </lineage>
</organism>
<reference evidence="10 11" key="1">
    <citation type="submission" date="2017-07" db="EMBL/GenBank/DDBJ databases">
        <authorList>
            <person name="Sun Z.S."/>
            <person name="Albrecht U."/>
            <person name="Echele G."/>
            <person name="Lee C.C."/>
        </authorList>
    </citation>
    <scope>NUCLEOTIDE SEQUENCE [LARGE SCALE GENOMIC DNA]</scope>
    <source>
        <strain evidence="10 11">DSM 14827</strain>
    </source>
</reference>
<dbReference type="OrthoDB" id="7836448at2"/>
<dbReference type="PANTHER" id="PTHR22936:SF69">
    <property type="entry name" value="RHOMBOID-LIKE PROTEIN"/>
    <property type="match status" value="1"/>
</dbReference>
<dbReference type="Gene3D" id="1.20.1540.10">
    <property type="entry name" value="Rhomboid-like"/>
    <property type="match status" value="1"/>
</dbReference>
<name>A0A239PWN4_9RHOB</name>
<dbReference type="InterPro" id="IPR035952">
    <property type="entry name" value="Rhomboid-like_sf"/>
</dbReference>
<feature type="transmembrane region" description="Helical" evidence="8">
    <location>
        <begin position="113"/>
        <end position="133"/>
    </location>
</feature>
<feature type="transmembrane region" description="Helical" evidence="8">
    <location>
        <begin position="176"/>
        <end position="199"/>
    </location>
</feature>
<dbReference type="RefSeq" id="WP_089344483.1">
    <property type="nucleotide sequence ID" value="NZ_CP067129.1"/>
</dbReference>
<accession>A0A239PWN4</accession>
<dbReference type="GO" id="GO:0004252">
    <property type="term" value="F:serine-type endopeptidase activity"/>
    <property type="evidence" value="ECO:0007669"/>
    <property type="project" value="InterPro"/>
</dbReference>
<evidence type="ECO:0000256" key="7">
    <source>
        <dbReference type="ARBA" id="ARBA00023136"/>
    </source>
</evidence>
<dbReference type="InterPro" id="IPR022764">
    <property type="entry name" value="Peptidase_S54_rhomboid_dom"/>
</dbReference>
<keyword evidence="2 10" id="KW-0645">Protease</keyword>
<evidence type="ECO:0000313" key="10">
    <source>
        <dbReference type="EMBL" id="SNT74346.1"/>
    </source>
</evidence>
<keyword evidence="5" id="KW-0720">Serine protease</keyword>
<evidence type="ECO:0000256" key="1">
    <source>
        <dbReference type="ARBA" id="ARBA00004141"/>
    </source>
</evidence>
<dbReference type="SUPFAM" id="SSF144091">
    <property type="entry name" value="Rhomboid-like"/>
    <property type="match status" value="1"/>
</dbReference>
<keyword evidence="6 8" id="KW-1133">Transmembrane helix</keyword>
<protein>
    <submittedName>
        <fullName evidence="10">Membrane associated serine protease, rhomboid family</fullName>
    </submittedName>
</protein>
<evidence type="ECO:0000256" key="6">
    <source>
        <dbReference type="ARBA" id="ARBA00022989"/>
    </source>
</evidence>
<evidence type="ECO:0000256" key="3">
    <source>
        <dbReference type="ARBA" id="ARBA00022692"/>
    </source>
</evidence>
<evidence type="ECO:0000256" key="2">
    <source>
        <dbReference type="ARBA" id="ARBA00022670"/>
    </source>
</evidence>
<dbReference type="Proteomes" id="UP000198307">
    <property type="component" value="Unassembled WGS sequence"/>
</dbReference>
<feature type="transmembrane region" description="Helical" evidence="8">
    <location>
        <begin position="145"/>
        <end position="164"/>
    </location>
</feature>
<sequence length="233" mass="24911">MRDGLNQSPLNPLPAAVWLLALPVIAAEVVFALGRAGFVGGAEGVGLRLSAMQITAFAPEMIQRMWSLGVIDWDQLYRLVTYSFVNGSLTHALFVLAFTLALGNLVGREFRPWAVIVLYLGSAAGGALVYTAAMSLLSGRPAPLIGGYPAVYGLVGAFTFLLWARLAATHANRLRAFTLIGMLLLFQLVFGVIFGNAGYGWIAEIAGFAIGFGLSFLLVDGGVARALRHIRQR</sequence>
<keyword evidence="11" id="KW-1185">Reference proteome</keyword>
<gene>
    <name evidence="10" type="ORF">SAMN05444959_10760</name>
</gene>
<keyword evidence="7 8" id="KW-0472">Membrane</keyword>